<feature type="domain" description="Peptidase A1" evidence="4">
    <location>
        <begin position="87"/>
        <end position="399"/>
    </location>
</feature>
<dbReference type="SUPFAM" id="SSF50630">
    <property type="entry name" value="Acid proteases"/>
    <property type="match status" value="1"/>
</dbReference>
<reference evidence="5 6" key="1">
    <citation type="journal article" date="2021" name="Elife">
        <title>Chloroplast acquisition without the gene transfer in kleptoplastic sea slugs, Plakobranchus ocellatus.</title>
        <authorList>
            <person name="Maeda T."/>
            <person name="Takahashi S."/>
            <person name="Yoshida T."/>
            <person name="Shimamura S."/>
            <person name="Takaki Y."/>
            <person name="Nagai Y."/>
            <person name="Toyoda A."/>
            <person name="Suzuki Y."/>
            <person name="Arimoto A."/>
            <person name="Ishii H."/>
            <person name="Satoh N."/>
            <person name="Nishiyama T."/>
            <person name="Hasebe M."/>
            <person name="Maruyama T."/>
            <person name="Minagawa J."/>
            <person name="Obokata J."/>
            <person name="Shigenobu S."/>
        </authorList>
    </citation>
    <scope>NUCLEOTIDE SEQUENCE [LARGE SCALE GENOMIC DNA]</scope>
</reference>
<evidence type="ECO:0000313" key="5">
    <source>
        <dbReference type="EMBL" id="GFO01801.1"/>
    </source>
</evidence>
<feature type="active site" evidence="2">
    <location>
        <position position="105"/>
    </location>
</feature>
<keyword evidence="3" id="KW-0732">Signal</keyword>
<proteinExistence type="inferred from homology"/>
<dbReference type="AlphaFoldDB" id="A0AAV4A590"/>
<dbReference type="InterPro" id="IPR001461">
    <property type="entry name" value="Aspartic_peptidase_A1"/>
</dbReference>
<dbReference type="PRINTS" id="PR00792">
    <property type="entry name" value="PEPSIN"/>
</dbReference>
<dbReference type="PANTHER" id="PTHR47966">
    <property type="entry name" value="BETA-SITE APP-CLEAVING ENZYME, ISOFORM A-RELATED"/>
    <property type="match status" value="1"/>
</dbReference>
<evidence type="ECO:0000259" key="4">
    <source>
        <dbReference type="PROSITE" id="PS51767"/>
    </source>
</evidence>
<dbReference type="InterPro" id="IPR033121">
    <property type="entry name" value="PEPTIDASE_A1"/>
</dbReference>
<evidence type="ECO:0000256" key="3">
    <source>
        <dbReference type="SAM" id="SignalP"/>
    </source>
</evidence>
<dbReference type="FunFam" id="2.40.70.10:FF:000008">
    <property type="entry name" value="Cathepsin D"/>
    <property type="match status" value="1"/>
</dbReference>
<evidence type="ECO:0000256" key="2">
    <source>
        <dbReference type="PIRSR" id="PIRSR601461-1"/>
    </source>
</evidence>
<protein>
    <submittedName>
        <fullName evidence="5">Cathepsin d</fullName>
    </submittedName>
</protein>
<dbReference type="GO" id="GO:0006508">
    <property type="term" value="P:proteolysis"/>
    <property type="evidence" value="ECO:0007669"/>
    <property type="project" value="InterPro"/>
</dbReference>
<comment type="caution">
    <text evidence="5">The sequence shown here is derived from an EMBL/GenBank/DDBJ whole genome shotgun (WGS) entry which is preliminary data.</text>
</comment>
<dbReference type="Proteomes" id="UP000735302">
    <property type="component" value="Unassembled WGS sequence"/>
</dbReference>
<gene>
    <name evidence="5" type="ORF">PoB_002830600</name>
</gene>
<dbReference type="PANTHER" id="PTHR47966:SF51">
    <property type="entry name" value="BETA-SITE APP-CLEAVING ENZYME, ISOFORM A-RELATED"/>
    <property type="match status" value="1"/>
</dbReference>
<dbReference type="PROSITE" id="PS51767">
    <property type="entry name" value="PEPTIDASE_A1"/>
    <property type="match status" value="1"/>
</dbReference>
<sequence>MNLSATVVLALTFVVVCSAHLTSFAVPRALRPIWRGATVRKRPHPHKVPSQQPQHRFRQPSAQGLMYTRLRASAKDVKLTNYYDNFYFGPITIGTPGKRFNVTFDTRSSAMWVPSILCPDCYNYHRYDNASSSTYKANGKAFTVAYDLGQVEGFWSQDSVTVAGFQVQDQIFGEAVVESDLFKDMTNDGILGLGIAQGNELSVFDNMVKQELLPAPVFSFYLNRFASNDRTSVLTLGGTNPDYYTGNFTFVDLALPNSWQFKIDRIQLSNRARVLNRNGHQAIADSSTSLIIGPLEEVHKLNTMLGGVPLLGHPKMFLLDCSKVDRLPDVEFIVNGQKLSLSSKDYVLKFPGKRRTLGLSSLVGKRWHEGETPVWYLGFTFMRTFYTQFDKGNNRIGFAKANH</sequence>
<feature type="signal peptide" evidence="3">
    <location>
        <begin position="1"/>
        <end position="19"/>
    </location>
</feature>
<dbReference type="GO" id="GO:0004190">
    <property type="term" value="F:aspartic-type endopeptidase activity"/>
    <property type="evidence" value="ECO:0007669"/>
    <property type="project" value="InterPro"/>
</dbReference>
<name>A0AAV4A590_9GAST</name>
<accession>A0AAV4A590</accession>
<comment type="similarity">
    <text evidence="1">Belongs to the peptidase A1 family.</text>
</comment>
<evidence type="ECO:0000313" key="6">
    <source>
        <dbReference type="Proteomes" id="UP000735302"/>
    </source>
</evidence>
<dbReference type="Pfam" id="PF00026">
    <property type="entry name" value="Asp"/>
    <property type="match status" value="1"/>
</dbReference>
<feature type="active site" evidence="2">
    <location>
        <position position="285"/>
    </location>
</feature>
<evidence type="ECO:0000256" key="1">
    <source>
        <dbReference type="ARBA" id="ARBA00007447"/>
    </source>
</evidence>
<feature type="chain" id="PRO_5043461441" evidence="3">
    <location>
        <begin position="20"/>
        <end position="403"/>
    </location>
</feature>
<organism evidence="5 6">
    <name type="scientific">Plakobranchus ocellatus</name>
    <dbReference type="NCBI Taxonomy" id="259542"/>
    <lineage>
        <taxon>Eukaryota</taxon>
        <taxon>Metazoa</taxon>
        <taxon>Spiralia</taxon>
        <taxon>Lophotrochozoa</taxon>
        <taxon>Mollusca</taxon>
        <taxon>Gastropoda</taxon>
        <taxon>Heterobranchia</taxon>
        <taxon>Euthyneura</taxon>
        <taxon>Panpulmonata</taxon>
        <taxon>Sacoglossa</taxon>
        <taxon>Placobranchoidea</taxon>
        <taxon>Plakobranchidae</taxon>
        <taxon>Plakobranchus</taxon>
    </lineage>
</organism>
<dbReference type="Gene3D" id="2.40.70.10">
    <property type="entry name" value="Acid Proteases"/>
    <property type="match status" value="2"/>
</dbReference>
<dbReference type="FunFam" id="2.40.70.10:FF:000044">
    <property type="entry name" value="Lysosomal aspartic protease"/>
    <property type="match status" value="1"/>
</dbReference>
<keyword evidence="6" id="KW-1185">Reference proteome</keyword>
<dbReference type="InterPro" id="IPR021109">
    <property type="entry name" value="Peptidase_aspartic_dom_sf"/>
</dbReference>
<dbReference type="EMBL" id="BLXT01003539">
    <property type="protein sequence ID" value="GFO01801.1"/>
    <property type="molecule type" value="Genomic_DNA"/>
</dbReference>